<dbReference type="AlphaFoldDB" id="A0AAE1A680"/>
<keyword evidence="2" id="KW-1185">Reference proteome</keyword>
<name>A0AAE1A680_9GAST</name>
<dbReference type="EMBL" id="JAWDGP010002612">
    <property type="protein sequence ID" value="KAK3781713.1"/>
    <property type="molecule type" value="Genomic_DNA"/>
</dbReference>
<sequence length="90" mass="9994">MFLHREVFPIIFTLANLPVLNQTDKRSCAHTDTQTKLPVSWGFPPHSPGSGSCACMPVHLLVRHLNKHGVARDISKTSARWRHSPVGADD</sequence>
<gene>
    <name evidence="1" type="ORF">RRG08_043620</name>
</gene>
<protein>
    <submittedName>
        <fullName evidence="1">Uncharacterized protein</fullName>
    </submittedName>
</protein>
<organism evidence="1 2">
    <name type="scientific">Elysia crispata</name>
    <name type="common">lettuce slug</name>
    <dbReference type="NCBI Taxonomy" id="231223"/>
    <lineage>
        <taxon>Eukaryota</taxon>
        <taxon>Metazoa</taxon>
        <taxon>Spiralia</taxon>
        <taxon>Lophotrochozoa</taxon>
        <taxon>Mollusca</taxon>
        <taxon>Gastropoda</taxon>
        <taxon>Heterobranchia</taxon>
        <taxon>Euthyneura</taxon>
        <taxon>Panpulmonata</taxon>
        <taxon>Sacoglossa</taxon>
        <taxon>Placobranchoidea</taxon>
        <taxon>Plakobranchidae</taxon>
        <taxon>Elysia</taxon>
    </lineage>
</organism>
<comment type="caution">
    <text evidence="1">The sequence shown here is derived from an EMBL/GenBank/DDBJ whole genome shotgun (WGS) entry which is preliminary data.</text>
</comment>
<evidence type="ECO:0000313" key="2">
    <source>
        <dbReference type="Proteomes" id="UP001283361"/>
    </source>
</evidence>
<accession>A0AAE1A680</accession>
<reference evidence="1" key="1">
    <citation type="journal article" date="2023" name="G3 (Bethesda)">
        <title>A reference genome for the long-term kleptoplast-retaining sea slug Elysia crispata morphotype clarki.</title>
        <authorList>
            <person name="Eastman K.E."/>
            <person name="Pendleton A.L."/>
            <person name="Shaikh M.A."/>
            <person name="Suttiyut T."/>
            <person name="Ogas R."/>
            <person name="Tomko P."/>
            <person name="Gavelis G."/>
            <person name="Widhalm J.R."/>
            <person name="Wisecaver J.H."/>
        </authorList>
    </citation>
    <scope>NUCLEOTIDE SEQUENCE</scope>
    <source>
        <strain evidence="1">ECLA1</strain>
    </source>
</reference>
<evidence type="ECO:0000313" key="1">
    <source>
        <dbReference type="EMBL" id="KAK3781713.1"/>
    </source>
</evidence>
<proteinExistence type="predicted"/>
<dbReference type="Proteomes" id="UP001283361">
    <property type="component" value="Unassembled WGS sequence"/>
</dbReference>